<sequence length="125" mass="14078">MSGARGRRFGAEHMTTGAAGCLVKHRAHFLVAPCIAAPLLPPNGPVAFITFVLTFPEHCLKRHRGWFVCQFNMFAAALPKLDFQQRAFTNLRLSSILSPSNSWFGRTINFTRRCFTFGIFMIDDQ</sequence>
<gene>
    <name evidence="1" type="ORF">E2C01_087053</name>
</gene>
<comment type="caution">
    <text evidence="1">The sequence shown here is derived from an EMBL/GenBank/DDBJ whole genome shotgun (WGS) entry which is preliminary data.</text>
</comment>
<keyword evidence="2" id="KW-1185">Reference proteome</keyword>
<evidence type="ECO:0000313" key="2">
    <source>
        <dbReference type="Proteomes" id="UP000324222"/>
    </source>
</evidence>
<reference evidence="1 2" key="1">
    <citation type="submission" date="2019-05" db="EMBL/GenBank/DDBJ databases">
        <title>Another draft genome of Portunus trituberculatus and its Hox gene families provides insights of decapod evolution.</title>
        <authorList>
            <person name="Jeong J.-H."/>
            <person name="Song I."/>
            <person name="Kim S."/>
            <person name="Choi T."/>
            <person name="Kim D."/>
            <person name="Ryu S."/>
            <person name="Kim W."/>
        </authorList>
    </citation>
    <scope>NUCLEOTIDE SEQUENCE [LARGE SCALE GENOMIC DNA]</scope>
    <source>
        <tissue evidence="1">Muscle</tissue>
    </source>
</reference>
<organism evidence="1 2">
    <name type="scientific">Portunus trituberculatus</name>
    <name type="common">Swimming crab</name>
    <name type="synonym">Neptunus trituberculatus</name>
    <dbReference type="NCBI Taxonomy" id="210409"/>
    <lineage>
        <taxon>Eukaryota</taxon>
        <taxon>Metazoa</taxon>
        <taxon>Ecdysozoa</taxon>
        <taxon>Arthropoda</taxon>
        <taxon>Crustacea</taxon>
        <taxon>Multicrustacea</taxon>
        <taxon>Malacostraca</taxon>
        <taxon>Eumalacostraca</taxon>
        <taxon>Eucarida</taxon>
        <taxon>Decapoda</taxon>
        <taxon>Pleocyemata</taxon>
        <taxon>Brachyura</taxon>
        <taxon>Eubrachyura</taxon>
        <taxon>Portunoidea</taxon>
        <taxon>Portunidae</taxon>
        <taxon>Portuninae</taxon>
        <taxon>Portunus</taxon>
    </lineage>
</organism>
<dbReference type="Proteomes" id="UP000324222">
    <property type="component" value="Unassembled WGS sequence"/>
</dbReference>
<protein>
    <submittedName>
        <fullName evidence="1">Uncharacterized protein</fullName>
    </submittedName>
</protein>
<evidence type="ECO:0000313" key="1">
    <source>
        <dbReference type="EMBL" id="MPC91985.1"/>
    </source>
</evidence>
<accession>A0A5B7JBD2</accession>
<dbReference type="AlphaFoldDB" id="A0A5B7JBD2"/>
<dbReference type="EMBL" id="VSRR010089705">
    <property type="protein sequence ID" value="MPC91985.1"/>
    <property type="molecule type" value="Genomic_DNA"/>
</dbReference>
<name>A0A5B7JBD2_PORTR</name>
<proteinExistence type="predicted"/>